<protein>
    <submittedName>
        <fullName evidence="2">Uncharacterized protein</fullName>
    </submittedName>
</protein>
<organism evidence="2 3">
    <name type="scientific">Ascodesmis nigricans</name>
    <dbReference type="NCBI Taxonomy" id="341454"/>
    <lineage>
        <taxon>Eukaryota</taxon>
        <taxon>Fungi</taxon>
        <taxon>Dikarya</taxon>
        <taxon>Ascomycota</taxon>
        <taxon>Pezizomycotina</taxon>
        <taxon>Pezizomycetes</taxon>
        <taxon>Pezizales</taxon>
        <taxon>Ascodesmidaceae</taxon>
        <taxon>Ascodesmis</taxon>
    </lineage>
</organism>
<reference evidence="2 3" key="1">
    <citation type="submission" date="2019-04" db="EMBL/GenBank/DDBJ databases">
        <title>Comparative genomics and transcriptomics to analyze fruiting body development in filamentous ascomycetes.</title>
        <authorList>
            <consortium name="DOE Joint Genome Institute"/>
            <person name="Lutkenhaus R."/>
            <person name="Traeger S."/>
            <person name="Breuer J."/>
            <person name="Kuo A."/>
            <person name="Lipzen A."/>
            <person name="Pangilinan J."/>
            <person name="Dilworth D."/>
            <person name="Sandor L."/>
            <person name="Poggeler S."/>
            <person name="Barry K."/>
            <person name="Grigoriev I.V."/>
            <person name="Nowrousian M."/>
        </authorList>
    </citation>
    <scope>NUCLEOTIDE SEQUENCE [LARGE SCALE GENOMIC DNA]</scope>
    <source>
        <strain evidence="2 3">CBS 389.68</strain>
    </source>
</reference>
<keyword evidence="3" id="KW-1185">Reference proteome</keyword>
<feature type="compositionally biased region" description="Polar residues" evidence="1">
    <location>
        <begin position="192"/>
        <end position="214"/>
    </location>
</feature>
<feature type="compositionally biased region" description="Polar residues" evidence="1">
    <location>
        <begin position="59"/>
        <end position="73"/>
    </location>
</feature>
<evidence type="ECO:0000313" key="3">
    <source>
        <dbReference type="Proteomes" id="UP000298138"/>
    </source>
</evidence>
<sequence length="732" mass="80372">MTKQGDRHCHRHHPHKQKHADGICDIKPSTRSTRNEVDIHRHHHQNYSVNGRITPPRQPRNSNNDNNGSCSTTHQYLLAPNSAANESSGPAPRIHIRPGRLHTLWALNLTQPHFQPCEESQNLSSPRETSLSSAAADPSSPRGTDMAATVSTRPQLWTKSAPSTADLFSNPPPATFRPKATQKPDPVPVSGSLWTKKSKNSPTNKESTSATTKPTLWRAEPEKSLWNHHGEEVTLEDLAAARREVVEAWPQERGVCGLFANQSDIQTARSKCHGVLPKVEDGLWRKKVENEENAKAPEARHTTLWVGRSPPTPISTPSSSGASSPTLSDSSSSASSTSTILTSPSLWSPGIDSSTVPSLFAHLSMDSIQRSKRETSANNLPKFSEELWKAHTPLPLQPSLWTPPIKPTGLWTASPTTIGPISLQDIAAERKYAQKLLWSRKRAQRTTDAPLVERTHVLFRPSHDPLPVMSGPMWKKTTPPKHSGLWKRNVAAHTVAPGTVPPQGPLWNEHTARRTTSAKPGRSEPKPQVRNMRDLPKFTGPMWTKPPTHPAANKKLWDKDEDHHLPPAPKLWNQQPARITTITKPERIPAVNTTFSLSKQALLWSPPSAPSAVKVNEASTSVHGLWSPTTAQRTTTHPPIRPALIKRPPSTTHLEKATGALWGEGDMPPALTRVSTFESDAVSDGEDDGEEMGFAGMVFGGFGVLMGGWKGSEGESGEGPLGEWLWKRKVEM</sequence>
<feature type="region of interest" description="Disordered" evidence="1">
    <location>
        <begin position="290"/>
        <end position="339"/>
    </location>
</feature>
<dbReference type="Proteomes" id="UP000298138">
    <property type="component" value="Unassembled WGS sequence"/>
</dbReference>
<name>A0A4V3SI12_9PEZI</name>
<dbReference type="AlphaFoldDB" id="A0A4V3SI12"/>
<dbReference type="InParanoid" id="A0A4V3SI12"/>
<feature type="compositionally biased region" description="Basic residues" evidence="1">
    <location>
        <begin position="8"/>
        <end position="18"/>
    </location>
</feature>
<feature type="region of interest" description="Disordered" evidence="1">
    <location>
        <begin position="116"/>
        <end position="215"/>
    </location>
</feature>
<feature type="compositionally biased region" description="Low complexity" evidence="1">
    <location>
        <begin position="130"/>
        <end position="141"/>
    </location>
</feature>
<evidence type="ECO:0000256" key="1">
    <source>
        <dbReference type="SAM" id="MobiDB-lite"/>
    </source>
</evidence>
<gene>
    <name evidence="2" type="ORF">EX30DRAFT_162732</name>
</gene>
<feature type="compositionally biased region" description="Low complexity" evidence="1">
    <location>
        <begin position="315"/>
        <end position="339"/>
    </location>
</feature>
<feature type="compositionally biased region" description="Basic and acidic residues" evidence="1">
    <location>
        <begin position="521"/>
        <end position="536"/>
    </location>
</feature>
<evidence type="ECO:0000313" key="2">
    <source>
        <dbReference type="EMBL" id="TGZ78304.1"/>
    </source>
</evidence>
<dbReference type="EMBL" id="ML220143">
    <property type="protein sequence ID" value="TGZ78304.1"/>
    <property type="molecule type" value="Genomic_DNA"/>
</dbReference>
<dbReference type="OrthoDB" id="5370537at2759"/>
<feature type="compositionally biased region" description="Polar residues" evidence="1">
    <location>
        <begin position="149"/>
        <end position="167"/>
    </location>
</feature>
<feature type="region of interest" description="Disordered" evidence="1">
    <location>
        <begin position="498"/>
        <end position="547"/>
    </location>
</feature>
<feature type="compositionally biased region" description="Basic and acidic residues" evidence="1">
    <location>
        <begin position="290"/>
        <end position="301"/>
    </location>
</feature>
<accession>A0A4V3SI12</accession>
<feature type="compositionally biased region" description="Polar residues" evidence="1">
    <location>
        <begin position="116"/>
        <end position="129"/>
    </location>
</feature>
<proteinExistence type="predicted"/>
<feature type="region of interest" description="Disordered" evidence="1">
    <location>
        <begin position="1"/>
        <end position="73"/>
    </location>
</feature>